<evidence type="ECO:0000313" key="3">
    <source>
        <dbReference type="Proteomes" id="UP000186513"/>
    </source>
</evidence>
<dbReference type="Gene3D" id="2.60.120.10">
    <property type="entry name" value="Jelly Rolls"/>
    <property type="match status" value="1"/>
</dbReference>
<accession>A0A1K2HBQ5</accession>
<organism evidence="2 3">
    <name type="scientific">Chitinimonas taiwanensis DSM 18899</name>
    <dbReference type="NCBI Taxonomy" id="1121279"/>
    <lineage>
        <taxon>Bacteria</taxon>
        <taxon>Pseudomonadati</taxon>
        <taxon>Pseudomonadota</taxon>
        <taxon>Betaproteobacteria</taxon>
        <taxon>Neisseriales</taxon>
        <taxon>Chitinibacteraceae</taxon>
        <taxon>Chitinimonas</taxon>
    </lineage>
</organism>
<dbReference type="OrthoDB" id="9798709at2"/>
<dbReference type="EMBL" id="FPKR01000004">
    <property type="protein sequence ID" value="SFZ74240.1"/>
    <property type="molecule type" value="Genomic_DNA"/>
</dbReference>
<gene>
    <name evidence="2" type="ORF">SAMN02745887_01178</name>
</gene>
<dbReference type="RefSeq" id="WP_072427714.1">
    <property type="nucleotide sequence ID" value="NZ_FPKR01000004.1"/>
</dbReference>
<feature type="domain" description="Cupin type-2" evidence="1">
    <location>
        <begin position="33"/>
        <end position="92"/>
    </location>
</feature>
<name>A0A1K2HBQ5_9NEIS</name>
<dbReference type="Proteomes" id="UP000186513">
    <property type="component" value="Unassembled WGS sequence"/>
</dbReference>
<keyword evidence="3" id="KW-1185">Reference proteome</keyword>
<dbReference type="AlphaFoldDB" id="A0A1K2HBQ5"/>
<reference evidence="2 3" key="1">
    <citation type="submission" date="2016-11" db="EMBL/GenBank/DDBJ databases">
        <authorList>
            <person name="Jaros S."/>
            <person name="Januszkiewicz K."/>
            <person name="Wedrychowicz H."/>
        </authorList>
    </citation>
    <scope>NUCLEOTIDE SEQUENCE [LARGE SCALE GENOMIC DNA]</scope>
    <source>
        <strain evidence="2 3">DSM 18899</strain>
    </source>
</reference>
<dbReference type="InterPro" id="IPR011051">
    <property type="entry name" value="RmlC_Cupin_sf"/>
</dbReference>
<evidence type="ECO:0000259" key="1">
    <source>
        <dbReference type="Pfam" id="PF07883"/>
    </source>
</evidence>
<evidence type="ECO:0000313" key="2">
    <source>
        <dbReference type="EMBL" id="SFZ74240.1"/>
    </source>
</evidence>
<protein>
    <submittedName>
        <fullName evidence="2">Cupin domain-containing protein</fullName>
    </submittedName>
</protein>
<dbReference type="SUPFAM" id="SSF51182">
    <property type="entry name" value="RmlC-like cupins"/>
    <property type="match status" value="1"/>
</dbReference>
<dbReference type="InterPro" id="IPR013096">
    <property type="entry name" value="Cupin_2"/>
</dbReference>
<proteinExistence type="predicted"/>
<dbReference type="STRING" id="1121279.SAMN02745887_01178"/>
<sequence>MQTFHLDTLLQDGQTHSAPYYEFLRSRDMSVGVYHLAAGRTDTQGVHAEDVLFYVVRGAASMRVGDDQIEVSAGSIVHVPKGVAPRFSAVHSDIDVLVVFAPAESAPTIEIRQSV</sequence>
<dbReference type="Pfam" id="PF07883">
    <property type="entry name" value="Cupin_2"/>
    <property type="match status" value="1"/>
</dbReference>
<dbReference type="InterPro" id="IPR014710">
    <property type="entry name" value="RmlC-like_jellyroll"/>
</dbReference>